<dbReference type="AlphaFoldDB" id="Q83FP8"/>
<dbReference type="EMBL" id="AE014184">
    <property type="protein sequence ID" value="AAO44765.1"/>
    <property type="molecule type" value="Genomic_DNA"/>
</dbReference>
<organism evidence="2 3">
    <name type="scientific">Tropheryma whipplei (strain Twist)</name>
    <name type="common">Whipple's bacillus</name>
    <dbReference type="NCBI Taxonomy" id="203267"/>
    <lineage>
        <taxon>Bacteria</taxon>
        <taxon>Bacillati</taxon>
        <taxon>Actinomycetota</taxon>
        <taxon>Actinomycetes</taxon>
        <taxon>Micrococcales</taxon>
        <taxon>Tropherymataceae</taxon>
        <taxon>Tropheryma</taxon>
    </lineage>
</organism>
<keyword evidence="1" id="KW-0812">Transmembrane</keyword>
<proteinExistence type="predicted"/>
<feature type="transmembrane region" description="Helical" evidence="1">
    <location>
        <begin position="12"/>
        <end position="32"/>
    </location>
</feature>
<reference evidence="2 3" key="1">
    <citation type="journal article" date="2003" name="Genome Res.">
        <title>Tropheryma whipplei twist: a human pathogenic Actinobacteria with a reduced genome.</title>
        <authorList>
            <person name="Raoult D."/>
            <person name="Ogata H."/>
            <person name="Audic S."/>
            <person name="Robert C."/>
            <person name="Suhre K."/>
            <person name="Drancourt M."/>
            <person name="Claverie J.-M."/>
        </authorList>
    </citation>
    <scope>NUCLEOTIDE SEQUENCE [LARGE SCALE GENOMIC DNA]</scope>
    <source>
        <strain evidence="2 3">Twist</strain>
    </source>
</reference>
<evidence type="ECO:0000313" key="3">
    <source>
        <dbReference type="Proteomes" id="UP000002200"/>
    </source>
</evidence>
<keyword evidence="3" id="KW-1185">Reference proteome</keyword>
<keyword evidence="1" id="KW-0472">Membrane</keyword>
<protein>
    <submittedName>
        <fullName evidence="2">Uncharacterized protein</fullName>
    </submittedName>
</protein>
<name>Q83FP8_TROWT</name>
<dbReference type="Proteomes" id="UP000002200">
    <property type="component" value="Chromosome"/>
</dbReference>
<gene>
    <name evidence="2" type="ordered locus">TWT_668</name>
</gene>
<sequence length="80" mass="8854">MISPVTPTEDATLILLYVLLCTTVCIAELTMFNTGVLHNTIRERYAVSAQTSRIQNILLSAIKGQTFFTLSVCEPEVYVS</sequence>
<dbReference type="STRING" id="203267.TWT_668"/>
<dbReference type="HOGENOM" id="CLU_2588712_0_0_11"/>
<accession>Q83FP8</accession>
<evidence type="ECO:0000313" key="2">
    <source>
        <dbReference type="EMBL" id="AAO44765.1"/>
    </source>
</evidence>
<dbReference type="KEGG" id="twh:TWT_668"/>
<evidence type="ECO:0000256" key="1">
    <source>
        <dbReference type="SAM" id="Phobius"/>
    </source>
</evidence>
<keyword evidence="1" id="KW-1133">Transmembrane helix</keyword>